<dbReference type="EMBL" id="JARPMG010000008">
    <property type="protein sequence ID" value="KAJ8098510.1"/>
    <property type="molecule type" value="Genomic_DNA"/>
</dbReference>
<dbReference type="PANTHER" id="PTHR48022:SF35">
    <property type="entry name" value="MAJOR FACILITATOR SUPERFAMILY (MFS) PROFILE DOMAIN-CONTAINING PROTEIN"/>
    <property type="match status" value="1"/>
</dbReference>
<feature type="transmembrane region" description="Helical" evidence="8">
    <location>
        <begin position="76"/>
        <end position="93"/>
    </location>
</feature>
<dbReference type="InterPro" id="IPR020846">
    <property type="entry name" value="MFS_dom"/>
</dbReference>
<gene>
    <name evidence="10" type="ORF">POJ06DRAFT_296396</name>
</gene>
<dbReference type="GO" id="GO:0005351">
    <property type="term" value="F:carbohydrate:proton symporter activity"/>
    <property type="evidence" value="ECO:0007669"/>
    <property type="project" value="TreeGrafter"/>
</dbReference>
<feature type="transmembrane region" description="Helical" evidence="8">
    <location>
        <begin position="401"/>
        <end position="420"/>
    </location>
</feature>
<dbReference type="FunFam" id="1.20.1250.20:FF:000026">
    <property type="entry name" value="MFS quinate transporter QutD"/>
    <property type="match status" value="1"/>
</dbReference>
<feature type="transmembrane region" description="Helical" evidence="8">
    <location>
        <begin position="322"/>
        <end position="342"/>
    </location>
</feature>
<dbReference type="PROSITE" id="PS00217">
    <property type="entry name" value="SUGAR_TRANSPORT_2"/>
    <property type="match status" value="1"/>
</dbReference>
<name>A0AAD7QNE0_9ASCO</name>
<proteinExistence type="inferred from homology"/>
<evidence type="ECO:0000256" key="7">
    <source>
        <dbReference type="RuleBase" id="RU003346"/>
    </source>
</evidence>
<dbReference type="RefSeq" id="XP_056041960.1">
    <property type="nucleotide sequence ID" value="XM_056190543.1"/>
</dbReference>
<protein>
    <submittedName>
        <fullName evidence="10">General substrate transporter</fullName>
    </submittedName>
</protein>
<feature type="transmembrane region" description="Helical" evidence="8">
    <location>
        <begin position="432"/>
        <end position="451"/>
    </location>
</feature>
<organism evidence="10 11">
    <name type="scientific">Lipomyces tetrasporus</name>
    <dbReference type="NCBI Taxonomy" id="54092"/>
    <lineage>
        <taxon>Eukaryota</taxon>
        <taxon>Fungi</taxon>
        <taxon>Dikarya</taxon>
        <taxon>Ascomycota</taxon>
        <taxon>Saccharomycotina</taxon>
        <taxon>Lipomycetes</taxon>
        <taxon>Lipomycetales</taxon>
        <taxon>Lipomycetaceae</taxon>
        <taxon>Lipomyces</taxon>
    </lineage>
</organism>
<comment type="similarity">
    <text evidence="2 7">Belongs to the major facilitator superfamily. Sugar transporter (TC 2.A.1.1) family.</text>
</comment>
<dbReference type="InterPro" id="IPR003663">
    <property type="entry name" value="Sugar/inositol_transpt"/>
</dbReference>
<dbReference type="CDD" id="cd17356">
    <property type="entry name" value="MFS_HXT"/>
    <property type="match status" value="1"/>
</dbReference>
<evidence type="ECO:0000256" key="6">
    <source>
        <dbReference type="ARBA" id="ARBA00023136"/>
    </source>
</evidence>
<dbReference type="AlphaFoldDB" id="A0AAD7QNE0"/>
<dbReference type="PRINTS" id="PR00171">
    <property type="entry name" value="SUGRTRNSPORT"/>
</dbReference>
<dbReference type="PANTHER" id="PTHR48022">
    <property type="entry name" value="PLASTIDIC GLUCOSE TRANSPORTER 4"/>
    <property type="match status" value="1"/>
</dbReference>
<dbReference type="SUPFAM" id="SSF103473">
    <property type="entry name" value="MFS general substrate transporter"/>
    <property type="match status" value="1"/>
</dbReference>
<dbReference type="InterPro" id="IPR036259">
    <property type="entry name" value="MFS_trans_sf"/>
</dbReference>
<keyword evidence="4 8" id="KW-0812">Transmembrane</keyword>
<comment type="subcellular location">
    <subcellularLocation>
        <location evidence="1">Membrane</location>
        <topology evidence="1">Multi-pass membrane protein</topology>
    </subcellularLocation>
</comment>
<evidence type="ECO:0000259" key="9">
    <source>
        <dbReference type="PROSITE" id="PS50850"/>
    </source>
</evidence>
<feature type="transmembrane region" description="Helical" evidence="8">
    <location>
        <begin position="256"/>
        <end position="277"/>
    </location>
</feature>
<evidence type="ECO:0000256" key="2">
    <source>
        <dbReference type="ARBA" id="ARBA00010992"/>
    </source>
</evidence>
<keyword evidence="5 8" id="KW-1133">Transmembrane helix</keyword>
<feature type="domain" description="Major facilitator superfamily (MFS) profile" evidence="9">
    <location>
        <begin position="8"/>
        <end position="455"/>
    </location>
</feature>
<keyword evidence="3 7" id="KW-0813">Transport</keyword>
<dbReference type="InterPro" id="IPR005829">
    <property type="entry name" value="Sugar_transporter_CS"/>
</dbReference>
<feature type="transmembrane region" description="Helical" evidence="8">
    <location>
        <begin position="134"/>
        <end position="153"/>
    </location>
</feature>
<feature type="transmembrane region" description="Helical" evidence="8">
    <location>
        <begin position="99"/>
        <end position="122"/>
    </location>
</feature>
<accession>A0AAD7QNE0</accession>
<comment type="caution">
    <text evidence="10">The sequence shown here is derived from an EMBL/GenBank/DDBJ whole genome shotgun (WGS) entry which is preliminary data.</text>
</comment>
<dbReference type="PROSITE" id="PS50850">
    <property type="entry name" value="MFS"/>
    <property type="match status" value="1"/>
</dbReference>
<dbReference type="InterPro" id="IPR050360">
    <property type="entry name" value="MFS_Sugar_Transporters"/>
</dbReference>
<dbReference type="Proteomes" id="UP001217417">
    <property type="component" value="Unassembled WGS sequence"/>
</dbReference>
<feature type="transmembrane region" description="Helical" evidence="8">
    <location>
        <begin position="362"/>
        <end position="389"/>
    </location>
</feature>
<evidence type="ECO:0000256" key="4">
    <source>
        <dbReference type="ARBA" id="ARBA00022692"/>
    </source>
</evidence>
<evidence type="ECO:0000256" key="3">
    <source>
        <dbReference type="ARBA" id="ARBA00022448"/>
    </source>
</evidence>
<dbReference type="Pfam" id="PF00083">
    <property type="entry name" value="Sugar_tr"/>
    <property type="match status" value="1"/>
</dbReference>
<reference evidence="10" key="1">
    <citation type="submission" date="2023-03" db="EMBL/GenBank/DDBJ databases">
        <title>Near-Complete genome sequence of Lipomyces tetrasporous NRRL Y-64009, an oleaginous yeast capable of growing on lignocellulosic hydrolysates.</title>
        <authorList>
            <consortium name="Lawrence Berkeley National Laboratory"/>
            <person name="Jagtap S.S."/>
            <person name="Liu J.-J."/>
            <person name="Walukiewicz H.E."/>
            <person name="Pangilinan J."/>
            <person name="Lipzen A."/>
            <person name="Ahrendt S."/>
            <person name="Koriabine M."/>
            <person name="Cobaugh K."/>
            <person name="Salamov A."/>
            <person name="Yoshinaga Y."/>
            <person name="Ng V."/>
            <person name="Daum C."/>
            <person name="Grigoriev I.V."/>
            <person name="Slininger P.J."/>
            <person name="Dien B.S."/>
            <person name="Jin Y.-S."/>
            <person name="Rao C.V."/>
        </authorList>
    </citation>
    <scope>NUCLEOTIDE SEQUENCE</scope>
    <source>
        <strain evidence="10">NRRL Y-64009</strain>
    </source>
</reference>
<dbReference type="GO" id="GO:0016020">
    <property type="term" value="C:membrane"/>
    <property type="evidence" value="ECO:0007669"/>
    <property type="project" value="UniProtKB-SubCell"/>
</dbReference>
<keyword evidence="11" id="KW-1185">Reference proteome</keyword>
<feature type="transmembrane region" description="Helical" evidence="8">
    <location>
        <begin position="292"/>
        <end position="310"/>
    </location>
</feature>
<dbReference type="GeneID" id="80885709"/>
<evidence type="ECO:0000256" key="5">
    <source>
        <dbReference type="ARBA" id="ARBA00022989"/>
    </source>
</evidence>
<dbReference type="NCBIfam" id="TIGR00879">
    <property type="entry name" value="SP"/>
    <property type="match status" value="1"/>
</dbReference>
<evidence type="ECO:0000256" key="1">
    <source>
        <dbReference type="ARBA" id="ARBA00004141"/>
    </source>
</evidence>
<dbReference type="InterPro" id="IPR005828">
    <property type="entry name" value="MFS_sugar_transport-like"/>
</dbReference>
<evidence type="ECO:0000256" key="8">
    <source>
        <dbReference type="SAM" id="Phobius"/>
    </source>
</evidence>
<feature type="transmembrane region" description="Helical" evidence="8">
    <location>
        <begin position="168"/>
        <end position="189"/>
    </location>
</feature>
<feature type="transmembrane region" description="Helical" evidence="8">
    <location>
        <begin position="47"/>
        <end position="69"/>
    </location>
</feature>
<keyword evidence="6 8" id="KW-0472">Membrane</keyword>
<sequence>MFLNVYTISAFVGLGGALFGFDIGSMSGVLGTRQYEEFFGNPLGTLQGIITSAMAAGSFIGALSSSFVADKFSRKVTIQGGAVVWCIGAAIQASSNGVAMLIIGRVVGGLCIGVTSSTVPIYQSEIAPRKIRGRVVAFQVFAITCGTLIQYFIQYGCSFINSEAAFRIPWAVQAVPAVALFSGLFWFPYSPRWLASTGRWDEALQVLAFLRSKNRDVNDPLVLAEFKEIEDQMGLECEEQSSSFQELLSPKIRKRVFLAMAIQMWSQLSGMIVMMYYTRYLLASAGIANPDFASSMQYVINVVMTIPCILWTDRLGRRSSLLVAPIFMSLWLFLIGGLLMRYGEPNTVQSQPYTWKIVGHPAASRTILACTYLAVATFSVAWGPVSWIYPPEVVPLRVRATGVSLATAANWATNLALGFSVPPLFRSIRWRMFFIVGFFNICAFFHVLFFMPETKQRTLEEMDEIFEHGDPLWKSFTSRGDVNKLDKLARDIDIILLA</sequence>
<evidence type="ECO:0000313" key="10">
    <source>
        <dbReference type="EMBL" id="KAJ8098510.1"/>
    </source>
</evidence>
<dbReference type="Gene3D" id="1.20.1250.20">
    <property type="entry name" value="MFS general substrate transporter like domains"/>
    <property type="match status" value="1"/>
</dbReference>
<evidence type="ECO:0000313" key="11">
    <source>
        <dbReference type="Proteomes" id="UP001217417"/>
    </source>
</evidence>